<evidence type="ECO:0000256" key="9">
    <source>
        <dbReference type="ARBA" id="ARBA00034078"/>
    </source>
</evidence>
<keyword evidence="4" id="KW-0479">Metal-binding</keyword>
<dbReference type="GO" id="GO:0051537">
    <property type="term" value="F:2 iron, 2 sulfur cluster binding"/>
    <property type="evidence" value="ECO:0007669"/>
    <property type="project" value="UniProtKB-KW"/>
</dbReference>
<dbReference type="PANTHER" id="PTHR10134">
    <property type="entry name" value="CYTOCHROME B-C1 COMPLEX SUBUNIT RIESKE, MITOCHONDRIAL"/>
    <property type="match status" value="1"/>
</dbReference>
<evidence type="ECO:0000256" key="1">
    <source>
        <dbReference type="ARBA" id="ARBA00002494"/>
    </source>
</evidence>
<evidence type="ECO:0000256" key="6">
    <source>
        <dbReference type="ARBA" id="ARBA00023014"/>
    </source>
</evidence>
<dbReference type="AlphaFoldDB" id="A0A5C8NQM3"/>
<dbReference type="RefSeq" id="WP_147683544.1">
    <property type="nucleotide sequence ID" value="NZ_VDUX01000001.1"/>
</dbReference>
<feature type="compositionally biased region" description="Low complexity" evidence="10">
    <location>
        <begin position="33"/>
        <end position="46"/>
    </location>
</feature>
<evidence type="ECO:0000259" key="12">
    <source>
        <dbReference type="PROSITE" id="PS51296"/>
    </source>
</evidence>
<keyword evidence="7" id="KW-1015">Disulfide bond</keyword>
<comment type="function">
    <text evidence="1">Iron-sulfur subunit of the cytochrome bc1 complex, an essential component of the respiratory electron transport chain required for ATP synthesis. The bc1 complex catalyzes the oxidation of menaquinol and the reduction of cytochrome c in the respiratory chain. The bc1 complex operates through a Q-cycle mechanism that couples electron transfer to generation of the proton gradient that drives ATP synthesis.</text>
</comment>
<name>A0A5C8NQM3_9ACTN</name>
<evidence type="ECO:0000256" key="7">
    <source>
        <dbReference type="ARBA" id="ARBA00023157"/>
    </source>
</evidence>
<evidence type="ECO:0000256" key="8">
    <source>
        <dbReference type="ARBA" id="ARBA00029586"/>
    </source>
</evidence>
<dbReference type="GO" id="GO:0016705">
    <property type="term" value="F:oxidoreductase activity, acting on paired donors, with incorporation or reduction of molecular oxygen"/>
    <property type="evidence" value="ECO:0007669"/>
    <property type="project" value="UniProtKB-ARBA"/>
</dbReference>
<gene>
    <name evidence="13" type="ORF">FHP06_02820</name>
</gene>
<dbReference type="InterPro" id="IPR036922">
    <property type="entry name" value="Rieske_2Fe-2S_sf"/>
</dbReference>
<dbReference type="Gene3D" id="2.102.10.10">
    <property type="entry name" value="Rieske [2Fe-2S] iron-sulphur domain"/>
    <property type="match status" value="1"/>
</dbReference>
<comment type="caution">
    <text evidence="13">The sequence shown here is derived from an EMBL/GenBank/DDBJ whole genome shotgun (WGS) entry which is preliminary data.</text>
</comment>
<feature type="region of interest" description="Disordered" evidence="10">
    <location>
        <begin position="33"/>
        <end position="63"/>
    </location>
</feature>
<feature type="compositionally biased region" description="Gly residues" evidence="10">
    <location>
        <begin position="47"/>
        <end position="56"/>
    </location>
</feature>
<keyword evidence="3" id="KW-0001">2Fe-2S</keyword>
<dbReference type="GO" id="GO:0004497">
    <property type="term" value="F:monooxygenase activity"/>
    <property type="evidence" value="ECO:0007669"/>
    <property type="project" value="UniProtKB-ARBA"/>
</dbReference>
<dbReference type="FunFam" id="2.102.10.10:FF:000016">
    <property type="entry name" value="Nitrite reductase/ring-hydroxylating ferredoxin subunit"/>
    <property type="match status" value="1"/>
</dbReference>
<proteinExistence type="predicted"/>
<organism evidence="13 14">
    <name type="scientific">Aeromicrobium terrae</name>
    <dbReference type="NCBI Taxonomy" id="2498846"/>
    <lineage>
        <taxon>Bacteria</taxon>
        <taxon>Bacillati</taxon>
        <taxon>Actinomycetota</taxon>
        <taxon>Actinomycetes</taxon>
        <taxon>Propionibacteriales</taxon>
        <taxon>Nocardioidaceae</taxon>
        <taxon>Aeromicrobium</taxon>
    </lineage>
</organism>
<dbReference type="EMBL" id="VDUX01000001">
    <property type="protein sequence ID" value="TXL63175.1"/>
    <property type="molecule type" value="Genomic_DNA"/>
</dbReference>
<dbReference type="Proteomes" id="UP000321571">
    <property type="component" value="Unassembled WGS sequence"/>
</dbReference>
<feature type="signal peptide" evidence="11">
    <location>
        <begin position="1"/>
        <end position="28"/>
    </location>
</feature>
<keyword evidence="11" id="KW-0732">Signal</keyword>
<dbReference type="GO" id="GO:0046872">
    <property type="term" value="F:metal ion binding"/>
    <property type="evidence" value="ECO:0007669"/>
    <property type="project" value="UniProtKB-KW"/>
</dbReference>
<dbReference type="PROSITE" id="PS51318">
    <property type="entry name" value="TAT"/>
    <property type="match status" value="1"/>
</dbReference>
<comment type="cofactor">
    <cofactor evidence="9">
        <name>[2Fe-2S] cluster</name>
        <dbReference type="ChEBI" id="CHEBI:190135"/>
    </cofactor>
</comment>
<keyword evidence="14" id="KW-1185">Reference proteome</keyword>
<evidence type="ECO:0000256" key="11">
    <source>
        <dbReference type="SAM" id="SignalP"/>
    </source>
</evidence>
<dbReference type="GO" id="GO:0016020">
    <property type="term" value="C:membrane"/>
    <property type="evidence" value="ECO:0007669"/>
    <property type="project" value="InterPro"/>
</dbReference>
<reference evidence="13 14" key="1">
    <citation type="submission" date="2019-06" db="EMBL/GenBank/DDBJ databases">
        <title>Aeromicrobium sp. nov., isolated from a maize field.</title>
        <authorList>
            <person name="Lin S.-Y."/>
            <person name="Tsai C.-F."/>
            <person name="Young C.-C."/>
        </authorList>
    </citation>
    <scope>NUCLEOTIDE SEQUENCE [LARGE SCALE GENOMIC DNA]</scope>
    <source>
        <strain evidence="13 14">CC-CFT486</strain>
    </source>
</reference>
<dbReference type="CDD" id="cd03467">
    <property type="entry name" value="Rieske"/>
    <property type="match status" value="1"/>
</dbReference>
<dbReference type="SUPFAM" id="SSF50022">
    <property type="entry name" value="ISP domain"/>
    <property type="match status" value="1"/>
</dbReference>
<dbReference type="PRINTS" id="PR00162">
    <property type="entry name" value="RIESKE"/>
</dbReference>
<sequence length="151" mass="14589">MAGSITDQTTRRAVIGGAAAVGAGAVLAACGAGSDSGSTSDPTDAGSTGGDTGGSAGDALAKTSDIPVGGGKIFPNQKVVVTQPAEGEFKAFSAVCTHQGCIVAAVVKDTIECNCHGSRYSAEDGSVKKGPAPAPLAPKKVTVEGTEIVLG</sequence>
<evidence type="ECO:0000256" key="5">
    <source>
        <dbReference type="ARBA" id="ARBA00023004"/>
    </source>
</evidence>
<dbReference type="OrthoDB" id="25106at2"/>
<dbReference type="InterPro" id="IPR014349">
    <property type="entry name" value="Rieske_Fe-S_prot"/>
</dbReference>
<accession>A0A5C8NQM3</accession>
<dbReference type="InterPro" id="IPR006311">
    <property type="entry name" value="TAT_signal"/>
</dbReference>
<evidence type="ECO:0000256" key="2">
    <source>
        <dbReference type="ARBA" id="ARBA00015816"/>
    </source>
</evidence>
<evidence type="ECO:0000313" key="14">
    <source>
        <dbReference type="Proteomes" id="UP000321571"/>
    </source>
</evidence>
<feature type="chain" id="PRO_5038798549" description="Cytochrome bc1 complex Rieske iron-sulfur subunit" evidence="11">
    <location>
        <begin position="29"/>
        <end position="151"/>
    </location>
</feature>
<protein>
    <recommendedName>
        <fullName evidence="2">Cytochrome bc1 complex Rieske iron-sulfur subunit</fullName>
    </recommendedName>
    <alternativeName>
        <fullName evidence="8">Cytochrome bc1 reductase complex subunit QcrA</fullName>
    </alternativeName>
</protein>
<dbReference type="PROSITE" id="PS51296">
    <property type="entry name" value="RIESKE"/>
    <property type="match status" value="1"/>
</dbReference>
<evidence type="ECO:0000256" key="10">
    <source>
        <dbReference type="SAM" id="MobiDB-lite"/>
    </source>
</evidence>
<dbReference type="Pfam" id="PF00355">
    <property type="entry name" value="Rieske"/>
    <property type="match status" value="1"/>
</dbReference>
<evidence type="ECO:0000313" key="13">
    <source>
        <dbReference type="EMBL" id="TXL63175.1"/>
    </source>
</evidence>
<dbReference type="InterPro" id="IPR017941">
    <property type="entry name" value="Rieske_2Fe-2S"/>
</dbReference>
<dbReference type="InterPro" id="IPR005805">
    <property type="entry name" value="Rieske_Fe-S_prot_C"/>
</dbReference>
<evidence type="ECO:0000256" key="4">
    <source>
        <dbReference type="ARBA" id="ARBA00022723"/>
    </source>
</evidence>
<keyword evidence="6" id="KW-0411">Iron-sulfur</keyword>
<keyword evidence="5" id="KW-0408">Iron</keyword>
<feature type="domain" description="Rieske" evidence="12">
    <location>
        <begin position="58"/>
        <end position="150"/>
    </location>
</feature>
<evidence type="ECO:0000256" key="3">
    <source>
        <dbReference type="ARBA" id="ARBA00022714"/>
    </source>
</evidence>